<reference evidence="2 3" key="1">
    <citation type="submission" date="2023-04" db="EMBL/GenBank/DDBJ databases">
        <title>A novel bacteria isolated from coastal sediment.</title>
        <authorList>
            <person name="Liu X.-J."/>
            <person name="Du Z.-J."/>
        </authorList>
    </citation>
    <scope>NUCLEOTIDE SEQUENCE [LARGE SCALE GENOMIC DNA]</scope>
    <source>
        <strain evidence="2 3">SDUM461004</strain>
    </source>
</reference>
<evidence type="ECO:0008006" key="4">
    <source>
        <dbReference type="Google" id="ProtNLM"/>
    </source>
</evidence>
<dbReference type="EMBL" id="JARXIC010000009">
    <property type="protein sequence ID" value="MDQ8194239.1"/>
    <property type="molecule type" value="Genomic_DNA"/>
</dbReference>
<sequence length="273" mass="30471">MNPTDSQRLSFSAFIIAFTTGVFAFLAIATVLIVLGVSHMEAYVFSGLGGFTISCFVWIERSLIAQVKEKDRLLSLQMVSNLETQNRLYSRSLACFVRFDAGTLIIDQASPGFIKMLRMPTDSVLRGLRLEEVLGVNPLKLESVVDAIKLGDSSVKQPKVEMKSADGFSTLALISGEYFPQEHIVEAAFFVPPVKNAERVADLEATQKDLDRFRKGMFRRETRILELKEEVNVICREAGMPLRYQIDHSSDDSELKLPVSQYDFSGSRKGAIS</sequence>
<name>A0ABU1AHZ6_9BACT</name>
<feature type="transmembrane region" description="Helical" evidence="1">
    <location>
        <begin position="12"/>
        <end position="36"/>
    </location>
</feature>
<keyword evidence="1" id="KW-0472">Membrane</keyword>
<organism evidence="2 3">
    <name type="scientific">Thalassobacterium sedimentorum</name>
    <dbReference type="NCBI Taxonomy" id="3041258"/>
    <lineage>
        <taxon>Bacteria</taxon>
        <taxon>Pseudomonadati</taxon>
        <taxon>Verrucomicrobiota</taxon>
        <taxon>Opitutia</taxon>
        <taxon>Puniceicoccales</taxon>
        <taxon>Coraliomargaritaceae</taxon>
        <taxon>Thalassobacterium</taxon>
    </lineage>
</organism>
<gene>
    <name evidence="2" type="ORF">QEH59_07370</name>
</gene>
<keyword evidence="1" id="KW-1133">Transmembrane helix</keyword>
<protein>
    <recommendedName>
        <fullName evidence="4">PAS domain-containing protein</fullName>
    </recommendedName>
</protein>
<evidence type="ECO:0000313" key="2">
    <source>
        <dbReference type="EMBL" id="MDQ8194239.1"/>
    </source>
</evidence>
<dbReference type="Proteomes" id="UP001243717">
    <property type="component" value="Unassembled WGS sequence"/>
</dbReference>
<comment type="caution">
    <text evidence="2">The sequence shown here is derived from an EMBL/GenBank/DDBJ whole genome shotgun (WGS) entry which is preliminary data.</text>
</comment>
<keyword evidence="1" id="KW-0812">Transmembrane</keyword>
<keyword evidence="3" id="KW-1185">Reference proteome</keyword>
<feature type="transmembrane region" description="Helical" evidence="1">
    <location>
        <begin position="42"/>
        <end position="59"/>
    </location>
</feature>
<proteinExistence type="predicted"/>
<evidence type="ECO:0000256" key="1">
    <source>
        <dbReference type="SAM" id="Phobius"/>
    </source>
</evidence>
<dbReference type="RefSeq" id="WP_308984720.1">
    <property type="nucleotide sequence ID" value="NZ_JARXIC010000009.1"/>
</dbReference>
<evidence type="ECO:0000313" key="3">
    <source>
        <dbReference type="Proteomes" id="UP001243717"/>
    </source>
</evidence>
<accession>A0ABU1AHZ6</accession>